<evidence type="ECO:0000256" key="6">
    <source>
        <dbReference type="ARBA" id="ARBA00022801"/>
    </source>
</evidence>
<feature type="compositionally biased region" description="Acidic residues" evidence="11">
    <location>
        <begin position="481"/>
        <end position="494"/>
    </location>
</feature>
<dbReference type="OrthoDB" id="3209743at2759"/>
<feature type="binding site" evidence="8">
    <location>
        <position position="283"/>
    </location>
    <ligand>
        <name>Zn(2+)</name>
        <dbReference type="ChEBI" id="CHEBI:29105"/>
        <label>4</label>
        <note>catalytic</note>
    </ligand>
</feature>
<dbReference type="InterPro" id="IPR036005">
    <property type="entry name" value="Creatinase/aminopeptidase-like"/>
</dbReference>
<dbReference type="PROSITE" id="PS52013">
    <property type="entry name" value="ZF_C6H2"/>
    <property type="match status" value="1"/>
</dbReference>
<dbReference type="PANTHER" id="PTHR43330">
    <property type="entry name" value="METHIONINE AMINOPEPTIDASE"/>
    <property type="match status" value="1"/>
</dbReference>
<dbReference type="InterPro" id="IPR000994">
    <property type="entry name" value="Pept_M24"/>
</dbReference>
<dbReference type="Pfam" id="PF15801">
    <property type="entry name" value="zf-C6H2"/>
    <property type="match status" value="1"/>
</dbReference>
<evidence type="ECO:0000313" key="14">
    <source>
        <dbReference type="Proteomes" id="UP000777482"/>
    </source>
</evidence>
<feature type="binding site" evidence="8">
    <location>
        <position position="411"/>
    </location>
    <ligand>
        <name>Zn(2+)</name>
        <dbReference type="ChEBI" id="CHEBI:29105"/>
        <label>4</label>
        <note>catalytic</note>
    </ligand>
</feature>
<dbReference type="CDD" id="cd01086">
    <property type="entry name" value="MetAP1"/>
    <property type="match status" value="1"/>
</dbReference>
<comment type="catalytic activity">
    <reaction evidence="8 10">
        <text>Release of N-terminal amino acids, preferentially methionine, from peptides and arylamides.</text>
        <dbReference type="EC" id="3.4.11.18"/>
    </reaction>
</comment>
<proteinExistence type="inferred from homology"/>
<dbReference type="GO" id="GO:0006508">
    <property type="term" value="P:proteolysis"/>
    <property type="evidence" value="ECO:0007669"/>
    <property type="project" value="UniProtKB-KW"/>
</dbReference>
<feature type="compositionally biased region" description="Low complexity" evidence="11">
    <location>
        <begin position="460"/>
        <end position="470"/>
    </location>
</feature>
<evidence type="ECO:0000313" key="13">
    <source>
        <dbReference type="EMBL" id="KAG0659496.1"/>
    </source>
</evidence>
<comment type="caution">
    <text evidence="13">The sequence shown here is derived from an EMBL/GenBank/DDBJ whole genome shotgun (WGS) entry which is preliminary data.</text>
</comment>
<reference evidence="13 14" key="1">
    <citation type="submission" date="2020-11" db="EMBL/GenBank/DDBJ databases">
        <title>Kefir isolates.</title>
        <authorList>
            <person name="Marcisauskas S."/>
            <person name="Kim Y."/>
            <person name="Blasche S."/>
        </authorList>
    </citation>
    <scope>NUCLEOTIDE SEQUENCE [LARGE SCALE GENOMIC DNA]</scope>
    <source>
        <strain evidence="13 14">KR</strain>
    </source>
</reference>
<dbReference type="PROSITE" id="PS00680">
    <property type="entry name" value="MAP_1"/>
    <property type="match status" value="1"/>
</dbReference>
<evidence type="ECO:0000256" key="1">
    <source>
        <dbReference type="ARBA" id="ARBA00022438"/>
    </source>
</evidence>
<dbReference type="PANTHER" id="PTHR43330:SF7">
    <property type="entry name" value="METHIONINE AMINOPEPTIDASE 1"/>
    <property type="match status" value="1"/>
</dbReference>
<feature type="compositionally biased region" description="Basic residues" evidence="11">
    <location>
        <begin position="450"/>
        <end position="459"/>
    </location>
</feature>
<dbReference type="Proteomes" id="UP000777482">
    <property type="component" value="Unassembled WGS sequence"/>
</dbReference>
<comment type="function">
    <text evidence="8 10">Cotranslationally removes the N-terminal methionine from nascent proteins. The N-terminal methionine is often cleaved when the second residue in the primary sequence is small and uncharged (Met-Ala-, Cys, Gly, Pro, Ser, Thr, or Val).</text>
</comment>
<dbReference type="Gene3D" id="3.90.230.10">
    <property type="entry name" value="Creatinase/methionine aminopeptidase superfamily"/>
    <property type="match status" value="1"/>
</dbReference>
<comment type="cofactor">
    <cofactor evidence="10">
        <name>Co(2+)</name>
        <dbReference type="ChEBI" id="CHEBI:48828"/>
    </cofactor>
    <cofactor evidence="10">
        <name>Zn(2+)</name>
        <dbReference type="ChEBI" id="CHEBI:29105"/>
    </cofactor>
    <cofactor evidence="10">
        <name>Mn(2+)</name>
        <dbReference type="ChEBI" id="CHEBI:29035"/>
    </cofactor>
    <cofactor evidence="10">
        <name>Fe(2+)</name>
        <dbReference type="ChEBI" id="CHEBI:29033"/>
    </cofactor>
    <text evidence="10">Binds 2 divalent metal cations per subunit. Has a high-affinity and a low affinity metal-binding site. The true nature of the physiological cofactor is under debate. The enzyme is active with cobalt, zinc, manganese or divalent iron ions.</text>
</comment>
<feature type="region of interest" description="Disordered" evidence="11">
    <location>
        <begin position="1"/>
        <end position="32"/>
    </location>
</feature>
<evidence type="ECO:0000256" key="5">
    <source>
        <dbReference type="ARBA" id="ARBA00022771"/>
    </source>
</evidence>
<evidence type="ECO:0000256" key="7">
    <source>
        <dbReference type="ARBA" id="ARBA00022833"/>
    </source>
</evidence>
<dbReference type="EC" id="3.4.11.18" evidence="10"/>
<feature type="binding site" evidence="8">
    <location>
        <position position="411"/>
    </location>
    <ligand>
        <name>Zn(2+)</name>
        <dbReference type="ChEBI" id="CHEBI:29105"/>
        <label>3</label>
    </ligand>
</feature>
<dbReference type="GO" id="GO:0004239">
    <property type="term" value="F:initiator methionyl aminopeptidase activity"/>
    <property type="evidence" value="ECO:0007669"/>
    <property type="project" value="UniProtKB-UniRule"/>
</dbReference>
<dbReference type="EMBL" id="PUHQ01000053">
    <property type="protein sequence ID" value="KAG0659496.1"/>
    <property type="molecule type" value="Genomic_DNA"/>
</dbReference>
<keyword evidence="4 8" id="KW-0479">Metal-binding</keyword>
<dbReference type="InterPro" id="IPR031615">
    <property type="entry name" value="Zfn-C6H2"/>
</dbReference>
<dbReference type="PRINTS" id="PR00599">
    <property type="entry name" value="MAPEPTIDASE"/>
</dbReference>
<feature type="binding site" evidence="8">
    <location>
        <position position="347"/>
    </location>
    <ligand>
        <name>Zn(2+)</name>
        <dbReference type="ChEBI" id="CHEBI:29105"/>
        <label>4</label>
        <note>catalytic</note>
    </ligand>
</feature>
<keyword evidence="2 8" id="KW-0963">Cytoplasm</keyword>
<comment type="similarity">
    <text evidence="8 9">Belongs to the peptidase M24A family. Methionine aminopeptidase type 1 subfamily.</text>
</comment>
<keyword evidence="1 8" id="KW-0031">Aminopeptidase</keyword>
<evidence type="ECO:0000256" key="2">
    <source>
        <dbReference type="ARBA" id="ARBA00022490"/>
    </source>
</evidence>
<evidence type="ECO:0000256" key="11">
    <source>
        <dbReference type="SAM" id="MobiDB-lite"/>
    </source>
</evidence>
<keyword evidence="5 9" id="KW-0863">Zinc-finger</keyword>
<feature type="binding site" evidence="8">
    <location>
        <position position="283"/>
    </location>
    <ligand>
        <name>Zn(2+)</name>
        <dbReference type="ChEBI" id="CHEBI:29105"/>
        <label>3</label>
    </ligand>
</feature>
<evidence type="ECO:0000256" key="8">
    <source>
        <dbReference type="HAMAP-Rule" id="MF_03174"/>
    </source>
</evidence>
<comment type="subunit">
    <text evidence="8">Associates with the 60S ribosomal subunit of the 80S translational complex.</text>
</comment>
<dbReference type="AlphaFoldDB" id="A0A9P6VZK4"/>
<keyword evidence="7" id="KW-0862">Zinc</keyword>
<dbReference type="GO" id="GO:0070006">
    <property type="term" value="F:metalloaminopeptidase activity"/>
    <property type="evidence" value="ECO:0007669"/>
    <property type="project" value="UniProtKB-UniRule"/>
</dbReference>
<organism evidence="13 14">
    <name type="scientific">Rhodotorula mucilaginosa</name>
    <name type="common">Yeast</name>
    <name type="synonym">Rhodotorula rubra</name>
    <dbReference type="NCBI Taxonomy" id="5537"/>
    <lineage>
        <taxon>Eukaryota</taxon>
        <taxon>Fungi</taxon>
        <taxon>Dikarya</taxon>
        <taxon>Basidiomycota</taxon>
        <taxon>Pucciniomycotina</taxon>
        <taxon>Microbotryomycetes</taxon>
        <taxon>Sporidiobolales</taxon>
        <taxon>Sporidiobolaceae</taxon>
        <taxon>Rhodotorula</taxon>
    </lineage>
</organism>
<comment type="cofactor">
    <cofactor evidence="8">
        <name>Zn(2+)</name>
        <dbReference type="ChEBI" id="CHEBI:29105"/>
    </cofactor>
    <cofactor evidence="8">
        <name>Co(2+)</name>
        <dbReference type="ChEBI" id="CHEBI:48828"/>
    </cofactor>
    <cofactor evidence="8">
        <name>Mn(2+)</name>
        <dbReference type="ChEBI" id="CHEBI:29035"/>
    </cofactor>
    <cofactor evidence="8">
        <name>Fe(2+)</name>
        <dbReference type="ChEBI" id="CHEBI:29033"/>
    </cofactor>
    <text evidence="8">Binds 2 divalent metal cations per subunit. Has a high-affinity and a low affinity metal-binding site. The true nature of the physiological cofactor is under debate. The enzyme is active with zinc, cobalt, manganese or divalent iron ions. Has high activity with zinc; zinc cofactor is transferred into the active site region by the ZNG1 zinc chaperone.</text>
</comment>
<feature type="region of interest" description="Disordered" evidence="11">
    <location>
        <begin position="430"/>
        <end position="505"/>
    </location>
</feature>
<evidence type="ECO:0000256" key="3">
    <source>
        <dbReference type="ARBA" id="ARBA00022670"/>
    </source>
</evidence>
<keyword evidence="3 8" id="KW-0645">Protease</keyword>
<evidence type="ECO:0000259" key="12">
    <source>
        <dbReference type="PROSITE" id="PS52013"/>
    </source>
</evidence>
<evidence type="ECO:0000256" key="9">
    <source>
        <dbReference type="PROSITE-ProRule" id="PRU01357"/>
    </source>
</evidence>
<dbReference type="GO" id="GO:0008270">
    <property type="term" value="F:zinc ion binding"/>
    <property type="evidence" value="ECO:0007669"/>
    <property type="project" value="UniProtKB-KW"/>
</dbReference>
<dbReference type="InterPro" id="IPR001714">
    <property type="entry name" value="Pept_M24_MAP"/>
</dbReference>
<keyword evidence="14" id="KW-1185">Reference proteome</keyword>
<sequence length="505" mass="53952">MSDPSTAAANALGASVAPPPPPKEDGTPQPVATGRMCTNGCGKQAGTLECPKCQALGVSGSFFCSQQCFASNYPKHHKKMHVPAPRPGYVFPEGTKDGFDGRFKYTGKLRSVMPIEPVPKREVPAHIPKPDYATESEALESIPARWSGVWGGRVFGTAEEVGRTIAYGLRDAANRMERQGRILNAAQIEGMRKVCRLAREVLDIAASHIRPGITTIEIDQIVHDECVKRDSYPSPLGYHKFPRSVCTSVNEVICHGIPDSRPLEDGDIINLDVTLFHGGFHGDINATYPVGPSVSQENLDLIACSRECLDEAIRMCKPGTQFQDVGKVIEEIASKRGFSTNKTYVGHGIHELFHAAPNVPHYAGNRASGTMRPGQTFTIEPMICVGHQKEVHWPDDWTAATPDGKYSAQFEETLLITPTGVEVLTAAPGWTLPTKPVVGNGSASSASASKNKKKKKKSAAAKAASAAKAALTGTSGSGEAQDGEADEKEEEAEESPAAAVAAEQS</sequence>
<dbReference type="GO" id="GO:0005829">
    <property type="term" value="C:cytosol"/>
    <property type="evidence" value="ECO:0007669"/>
    <property type="project" value="TreeGrafter"/>
</dbReference>
<protein>
    <recommendedName>
        <fullName evidence="10">Methionine aminopeptidase</fullName>
        <ecNumber evidence="10">3.4.11.18</ecNumber>
    </recommendedName>
</protein>
<name>A0A9P6VZK4_RHOMI</name>
<dbReference type="HAMAP" id="MF_01974">
    <property type="entry name" value="MetAP_1"/>
    <property type="match status" value="1"/>
</dbReference>
<dbReference type="InterPro" id="IPR002467">
    <property type="entry name" value="Pept_M24A_MAP1"/>
</dbReference>
<dbReference type="SUPFAM" id="SSF55920">
    <property type="entry name" value="Creatinase/aminopeptidase"/>
    <property type="match status" value="1"/>
</dbReference>
<dbReference type="Pfam" id="PF00557">
    <property type="entry name" value="Peptidase_M24"/>
    <property type="match status" value="1"/>
</dbReference>
<feature type="binding site" evidence="8">
    <location>
        <position position="255"/>
    </location>
    <ligand>
        <name>a protein</name>
        <dbReference type="ChEBI" id="CHEBI:16541"/>
    </ligand>
    <ligandPart>
        <name>N-terminal L-methionine residue</name>
        <dbReference type="ChEBI" id="CHEBI:64731"/>
    </ligandPart>
</feature>
<evidence type="ECO:0000256" key="10">
    <source>
        <dbReference type="RuleBase" id="RU003653"/>
    </source>
</evidence>
<accession>A0A9P6VZK4</accession>
<gene>
    <name evidence="13" type="primary">MAP1_2</name>
    <name evidence="13" type="ORF">C6P46_005133</name>
</gene>
<feature type="binding site" evidence="8">
    <location>
        <position position="354"/>
    </location>
    <ligand>
        <name>a protein</name>
        <dbReference type="ChEBI" id="CHEBI:16541"/>
    </ligand>
    <ligandPart>
        <name>N-terminal L-methionine residue</name>
        <dbReference type="ChEBI" id="CHEBI:64731"/>
    </ligandPart>
</feature>
<feature type="domain" description="C6H2-type" evidence="12">
    <location>
        <begin position="34"/>
        <end position="88"/>
    </location>
</feature>
<evidence type="ECO:0000256" key="4">
    <source>
        <dbReference type="ARBA" id="ARBA00022723"/>
    </source>
</evidence>
<feature type="compositionally biased region" description="Low complexity" evidence="11">
    <location>
        <begin position="495"/>
        <end position="505"/>
    </location>
</feature>
<keyword evidence="6 8" id="KW-0378">Hydrolase</keyword>
<comment type="subcellular location">
    <subcellularLocation>
        <location evidence="8">Cytoplasm</location>
    </subcellularLocation>
</comment>
<feature type="binding site" evidence="8">
    <location>
        <position position="272"/>
    </location>
    <ligand>
        <name>Zn(2+)</name>
        <dbReference type="ChEBI" id="CHEBI:29105"/>
        <label>3</label>
    </ligand>
</feature>
<feature type="binding site" evidence="8">
    <location>
        <position position="380"/>
    </location>
    <ligand>
        <name>Zn(2+)</name>
        <dbReference type="ChEBI" id="CHEBI:29105"/>
        <label>4</label>
        <note>catalytic</note>
    </ligand>
</feature>
<dbReference type="NCBIfam" id="TIGR00500">
    <property type="entry name" value="met_pdase_I"/>
    <property type="match status" value="1"/>
</dbReference>